<protein>
    <submittedName>
        <fullName evidence="2">Uncharacterized protein</fullName>
    </submittedName>
</protein>
<gene>
    <name evidence="2" type="ordered locus">Anacy_2543</name>
</gene>
<dbReference type="EMBL" id="CP003659">
    <property type="protein sequence ID" value="AFZ57987.1"/>
    <property type="molecule type" value="Genomic_DNA"/>
</dbReference>
<dbReference type="HOGENOM" id="CLU_165262_0_0_3"/>
<dbReference type="Proteomes" id="UP000010474">
    <property type="component" value="Chromosome"/>
</dbReference>
<reference evidence="3" key="1">
    <citation type="journal article" date="2013" name="Proc. Natl. Acad. Sci. U.S.A.">
        <title>Improving the coverage of the cyanobacterial phylum using diversity-driven genome sequencing.</title>
        <authorList>
            <person name="Shih P.M."/>
            <person name="Wu D."/>
            <person name="Latifi A."/>
            <person name="Axen S.D."/>
            <person name="Fewer D.P."/>
            <person name="Talla E."/>
            <person name="Calteau A."/>
            <person name="Cai F."/>
            <person name="Tandeau de Marsac N."/>
            <person name="Rippka R."/>
            <person name="Herdman M."/>
            <person name="Sivonen K."/>
            <person name="Coursin T."/>
            <person name="Laurent T."/>
            <person name="Goodwin L."/>
            <person name="Nolan M."/>
            <person name="Davenport K.W."/>
            <person name="Han C.S."/>
            <person name="Rubin E.M."/>
            <person name="Eisen J.A."/>
            <person name="Woyke T."/>
            <person name="Gugger M."/>
            <person name="Kerfeld C.A."/>
        </authorList>
    </citation>
    <scope>NUCLEOTIDE SEQUENCE [LARGE SCALE GENOMIC DNA]</scope>
    <source>
        <strain evidence="3">ATCC 27899 / PCC 7122</strain>
    </source>
</reference>
<accession>K9ZHE1</accession>
<dbReference type="OrthoDB" id="489966at2"/>
<dbReference type="PATRIC" id="fig|272123.3.peg.2768"/>
<dbReference type="STRING" id="272123.Anacy_2543"/>
<dbReference type="eggNOG" id="ENOG5033DDP">
    <property type="taxonomic scope" value="Bacteria"/>
</dbReference>
<sequence length="121" mass="13493">MSVNKKAAIAFIEVIENQSDLITDQIRQDLDQLSDQLPEDDEDIVEKIENWLQSYPLLLQTYKQNLQSMDLSLTEDGDIGPGGAKSPTPPNQPSESSKELIQNAIKENSPLSDDKKSQPKP</sequence>
<evidence type="ECO:0000256" key="1">
    <source>
        <dbReference type="SAM" id="MobiDB-lite"/>
    </source>
</evidence>
<feature type="region of interest" description="Disordered" evidence="1">
    <location>
        <begin position="72"/>
        <end position="121"/>
    </location>
</feature>
<name>K9ZHE1_ANACC</name>
<feature type="compositionally biased region" description="Basic and acidic residues" evidence="1">
    <location>
        <begin position="112"/>
        <end position="121"/>
    </location>
</feature>
<evidence type="ECO:0000313" key="2">
    <source>
        <dbReference type="EMBL" id="AFZ57987.1"/>
    </source>
</evidence>
<dbReference type="RefSeq" id="WP_015214622.1">
    <property type="nucleotide sequence ID" value="NC_019771.1"/>
</dbReference>
<dbReference type="AlphaFoldDB" id="K9ZHE1"/>
<proteinExistence type="predicted"/>
<evidence type="ECO:0000313" key="3">
    <source>
        <dbReference type="Proteomes" id="UP000010474"/>
    </source>
</evidence>
<organism evidence="2 3">
    <name type="scientific">Anabaena cylindrica (strain ATCC 27899 / PCC 7122)</name>
    <dbReference type="NCBI Taxonomy" id="272123"/>
    <lineage>
        <taxon>Bacteria</taxon>
        <taxon>Bacillati</taxon>
        <taxon>Cyanobacteriota</taxon>
        <taxon>Cyanophyceae</taxon>
        <taxon>Nostocales</taxon>
        <taxon>Nostocaceae</taxon>
        <taxon>Anabaena</taxon>
    </lineage>
</organism>
<keyword evidence="3" id="KW-1185">Reference proteome</keyword>
<dbReference type="KEGG" id="acy:Anacy_2543"/>